<accession>A0A919AU02</accession>
<comment type="caution">
    <text evidence="2">The sequence shown here is derived from an EMBL/GenBank/DDBJ whole genome shotgun (WGS) entry which is preliminary data.</text>
</comment>
<evidence type="ECO:0000256" key="1">
    <source>
        <dbReference type="SAM" id="SignalP"/>
    </source>
</evidence>
<keyword evidence="1" id="KW-0732">Signal</keyword>
<dbReference type="Proteomes" id="UP000630923">
    <property type="component" value="Unassembled WGS sequence"/>
</dbReference>
<dbReference type="RefSeq" id="WP_191252115.1">
    <property type="nucleotide sequence ID" value="NZ_BNCI01000002.1"/>
</dbReference>
<reference evidence="2" key="2">
    <citation type="submission" date="2020-09" db="EMBL/GenBank/DDBJ databases">
        <authorList>
            <person name="Sun Q."/>
            <person name="Kim S."/>
        </authorList>
    </citation>
    <scope>NUCLEOTIDE SEQUENCE</scope>
    <source>
        <strain evidence="2">KCTC 42590</strain>
    </source>
</reference>
<dbReference type="EMBL" id="BNCI01000002">
    <property type="protein sequence ID" value="GHF23701.1"/>
    <property type="molecule type" value="Genomic_DNA"/>
</dbReference>
<protein>
    <submittedName>
        <fullName evidence="2">Uncharacterized protein</fullName>
    </submittedName>
</protein>
<sequence length="153" mass="17199">MKFIKTLSMTTLAASLFLIAPHANAQMEAAKQENAIYMSVVLVDYKPGMREKAMMLVEEKFAPASKAADVPGPWVMHFDSGKWDAAYFWEHKGGYADLEYSTTPDDVKWWAALVKQEGSEEAAQKAWDTYMSYVATSTSVIGHHHRMEGENDE</sequence>
<name>A0A919AU02_9PROT</name>
<proteinExistence type="predicted"/>
<feature type="signal peptide" evidence="1">
    <location>
        <begin position="1"/>
        <end position="25"/>
    </location>
</feature>
<keyword evidence="3" id="KW-1185">Reference proteome</keyword>
<gene>
    <name evidence="2" type="ORF">GCM10017044_17840</name>
</gene>
<reference evidence="2" key="1">
    <citation type="journal article" date="2014" name="Int. J. Syst. Evol. Microbiol.">
        <title>Complete genome sequence of Corynebacterium casei LMG S-19264T (=DSM 44701T), isolated from a smear-ripened cheese.</title>
        <authorList>
            <consortium name="US DOE Joint Genome Institute (JGI-PGF)"/>
            <person name="Walter F."/>
            <person name="Albersmeier A."/>
            <person name="Kalinowski J."/>
            <person name="Ruckert C."/>
        </authorList>
    </citation>
    <scope>NUCLEOTIDE SEQUENCE</scope>
    <source>
        <strain evidence="2">KCTC 42590</strain>
    </source>
</reference>
<feature type="chain" id="PRO_5037425284" evidence="1">
    <location>
        <begin position="26"/>
        <end position="153"/>
    </location>
</feature>
<dbReference type="AlphaFoldDB" id="A0A919AU02"/>
<organism evidence="2 3">
    <name type="scientific">Kordiimonas sediminis</name>
    <dbReference type="NCBI Taxonomy" id="1735581"/>
    <lineage>
        <taxon>Bacteria</taxon>
        <taxon>Pseudomonadati</taxon>
        <taxon>Pseudomonadota</taxon>
        <taxon>Alphaproteobacteria</taxon>
        <taxon>Kordiimonadales</taxon>
        <taxon>Kordiimonadaceae</taxon>
        <taxon>Kordiimonas</taxon>
    </lineage>
</organism>
<evidence type="ECO:0000313" key="2">
    <source>
        <dbReference type="EMBL" id="GHF23701.1"/>
    </source>
</evidence>
<evidence type="ECO:0000313" key="3">
    <source>
        <dbReference type="Proteomes" id="UP000630923"/>
    </source>
</evidence>